<keyword evidence="2" id="KW-1185">Reference proteome</keyword>
<accession>A0A3P7IME5</accession>
<evidence type="ECO:0000313" key="1">
    <source>
        <dbReference type="EMBL" id="VDM68079.1"/>
    </source>
</evidence>
<sequence>MNKKKVHKLSQFSRNFVCLHRYRGLLQFNCGELCPATIRWMGESVLMSVVSSPGITLKEICFRLEFALQAAAVHDLVTVLKEAGCVQEVEEVFENMTLSSPFQKQYSEEVIVYLLPVAGCFETFARIFGG</sequence>
<dbReference type="AlphaFoldDB" id="A0A3P7IME5"/>
<organism evidence="1 2">
    <name type="scientific">Strongylus vulgaris</name>
    <name type="common">Blood worm</name>
    <dbReference type="NCBI Taxonomy" id="40348"/>
    <lineage>
        <taxon>Eukaryota</taxon>
        <taxon>Metazoa</taxon>
        <taxon>Ecdysozoa</taxon>
        <taxon>Nematoda</taxon>
        <taxon>Chromadorea</taxon>
        <taxon>Rhabditida</taxon>
        <taxon>Rhabditina</taxon>
        <taxon>Rhabditomorpha</taxon>
        <taxon>Strongyloidea</taxon>
        <taxon>Strongylidae</taxon>
        <taxon>Strongylus</taxon>
    </lineage>
</organism>
<proteinExistence type="predicted"/>
<dbReference type="OrthoDB" id="5828965at2759"/>
<dbReference type="Proteomes" id="UP000270094">
    <property type="component" value="Unassembled WGS sequence"/>
</dbReference>
<name>A0A3P7IME5_STRVU</name>
<evidence type="ECO:0000313" key="2">
    <source>
        <dbReference type="Proteomes" id="UP000270094"/>
    </source>
</evidence>
<gene>
    <name evidence="1" type="ORF">SVUK_LOCUS3077</name>
</gene>
<dbReference type="EMBL" id="UYYB01007571">
    <property type="protein sequence ID" value="VDM68079.1"/>
    <property type="molecule type" value="Genomic_DNA"/>
</dbReference>
<reference evidence="1 2" key="1">
    <citation type="submission" date="2018-11" db="EMBL/GenBank/DDBJ databases">
        <authorList>
            <consortium name="Pathogen Informatics"/>
        </authorList>
    </citation>
    <scope>NUCLEOTIDE SEQUENCE [LARGE SCALE GENOMIC DNA]</scope>
</reference>
<protein>
    <submittedName>
        <fullName evidence="1">Uncharacterized protein</fullName>
    </submittedName>
</protein>